<dbReference type="AlphaFoldDB" id="A0A853A9Q5"/>
<dbReference type="Proteomes" id="UP000567795">
    <property type="component" value="Unassembled WGS sequence"/>
</dbReference>
<dbReference type="EMBL" id="JACBZD010000001">
    <property type="protein sequence ID" value="NYI07238.1"/>
    <property type="molecule type" value="Genomic_DNA"/>
</dbReference>
<comment type="caution">
    <text evidence="1">The sequence shown here is derived from an EMBL/GenBank/DDBJ whole genome shotgun (WGS) entry which is preliminary data.</text>
</comment>
<keyword evidence="2" id="KW-1185">Reference proteome</keyword>
<name>A0A853A9Q5_9ACTN</name>
<reference evidence="1 2" key="1">
    <citation type="submission" date="2020-07" db="EMBL/GenBank/DDBJ databases">
        <title>Sequencing the genomes of 1000 actinobacteria strains.</title>
        <authorList>
            <person name="Klenk H.-P."/>
        </authorList>
    </citation>
    <scope>NUCLEOTIDE SEQUENCE [LARGE SCALE GENOMIC DNA]</scope>
    <source>
        <strain evidence="1 2">DSM 42178</strain>
    </source>
</reference>
<protein>
    <submittedName>
        <fullName evidence="1">Uncharacterized protein</fullName>
    </submittedName>
</protein>
<gene>
    <name evidence="1" type="ORF">FHU37_004181</name>
</gene>
<evidence type="ECO:0000313" key="2">
    <source>
        <dbReference type="Proteomes" id="UP000567795"/>
    </source>
</evidence>
<sequence length="111" mass="11382">MKVRYEGEAGQGTQVLRAGATYAVLEVLAVRGKVPGFRIDLGPGELPAVFDSTLFTVSSPDMPPFWQVSITSIGFSGRRTGGMAASGLLGGAHESGGMGLGCLREGPASNP</sequence>
<proteinExistence type="predicted"/>
<organism evidence="1 2">
    <name type="scientific">Allostreptomyces psammosilenae</name>
    <dbReference type="NCBI Taxonomy" id="1892865"/>
    <lineage>
        <taxon>Bacteria</taxon>
        <taxon>Bacillati</taxon>
        <taxon>Actinomycetota</taxon>
        <taxon>Actinomycetes</taxon>
        <taxon>Kitasatosporales</taxon>
        <taxon>Streptomycetaceae</taxon>
        <taxon>Allostreptomyces</taxon>
    </lineage>
</organism>
<accession>A0A853A9Q5</accession>
<evidence type="ECO:0000313" key="1">
    <source>
        <dbReference type="EMBL" id="NYI07238.1"/>
    </source>
</evidence>